<dbReference type="Proteomes" id="UP000239663">
    <property type="component" value="Unassembled WGS sequence"/>
</dbReference>
<sequence>MEKKSNWVKNANVVSFNPTGEFYFTKGIKAFQRRDLYKAKKYMNRAFQLEPDEPMIACQLAVICTELGEYQYSNQLLLNILQDLDPFMTECHYLLANNFAHMGLFKEAYKHANEYLERDEFGEFSEDAEDLLDLITFETDETEETLEYQDDLMMRQDEARKLLEAGNFVKAVERLEDMIETYPEFWSAYNNLALAYFYVGKTDEAFETLDRVLEKNPGNLHALCNGMVFYHYQTRDAKVREVYELLRNVRPFLDEHLLKLGATFALTGFYEEAYQWLRVLQKKGYEGDGTFYYWLSKSAYQIGKVDAARKAWKKVEVLSPDKEGLEPWSELAEDFEMSFEEHPPTILKKLESDYPEERLFGLFLTSRSKALPMIKHHPSYLENGKFQKEELLYKKSIEFANPTGFFGGEVAELLYNRHNPVRLIESGLYLLWFSVYVEGKENDLRFRNAKAWAAAIEYEWHKLRGEKITQKEIATMYGVSLSTLSKYVNQVANLLQ</sequence>
<feature type="repeat" description="TPR" evidence="3">
    <location>
        <begin position="186"/>
        <end position="219"/>
    </location>
</feature>
<dbReference type="PANTHER" id="PTHR45586:SF1">
    <property type="entry name" value="LIPOPOLYSACCHARIDE ASSEMBLY PROTEIN B"/>
    <property type="match status" value="1"/>
</dbReference>
<gene>
    <name evidence="4" type="ORF">CYL18_11105</name>
</gene>
<dbReference type="InterPro" id="IPR019734">
    <property type="entry name" value="TPR_rpt"/>
</dbReference>
<dbReference type="RefSeq" id="WP_104849571.1">
    <property type="nucleotide sequence ID" value="NZ_PKOZ01000005.1"/>
</dbReference>
<protein>
    <submittedName>
        <fullName evidence="4">Tetratricopeptide repeat protein</fullName>
    </submittedName>
</protein>
<dbReference type="InterPro" id="IPR011990">
    <property type="entry name" value="TPR-like_helical_dom_sf"/>
</dbReference>
<name>A0A2S7MZP7_9BACI</name>
<dbReference type="SUPFAM" id="SSF48452">
    <property type="entry name" value="TPR-like"/>
    <property type="match status" value="2"/>
</dbReference>
<keyword evidence="5" id="KW-1185">Reference proteome</keyword>
<keyword evidence="1" id="KW-0677">Repeat</keyword>
<evidence type="ECO:0000313" key="5">
    <source>
        <dbReference type="Proteomes" id="UP000239663"/>
    </source>
</evidence>
<evidence type="ECO:0000256" key="3">
    <source>
        <dbReference type="PROSITE-ProRule" id="PRU00339"/>
    </source>
</evidence>
<evidence type="ECO:0000256" key="2">
    <source>
        <dbReference type="ARBA" id="ARBA00022803"/>
    </source>
</evidence>
<dbReference type="PANTHER" id="PTHR45586">
    <property type="entry name" value="TPR REPEAT-CONTAINING PROTEIN PA4667"/>
    <property type="match status" value="1"/>
</dbReference>
<dbReference type="Pfam" id="PF14559">
    <property type="entry name" value="TPR_19"/>
    <property type="match status" value="1"/>
</dbReference>
<dbReference type="PROSITE" id="PS50005">
    <property type="entry name" value="TPR"/>
    <property type="match status" value="2"/>
</dbReference>
<dbReference type="SMART" id="SM00028">
    <property type="entry name" value="TPR"/>
    <property type="match status" value="4"/>
</dbReference>
<comment type="caution">
    <text evidence="4">The sequence shown here is derived from an EMBL/GenBank/DDBJ whole genome shotgun (WGS) entry which is preliminary data.</text>
</comment>
<accession>A0A2S7MZP7</accession>
<organism evidence="4 5">
    <name type="scientific">Pradoshia eiseniae</name>
    <dbReference type="NCBI Taxonomy" id="2064768"/>
    <lineage>
        <taxon>Bacteria</taxon>
        <taxon>Bacillati</taxon>
        <taxon>Bacillota</taxon>
        <taxon>Bacilli</taxon>
        <taxon>Bacillales</taxon>
        <taxon>Bacillaceae</taxon>
        <taxon>Pradoshia</taxon>
    </lineage>
</organism>
<dbReference type="InterPro" id="IPR051012">
    <property type="entry name" value="CellSynth/LPSAsmb/PSIAsmb"/>
</dbReference>
<dbReference type="Gene3D" id="1.25.40.10">
    <property type="entry name" value="Tetratricopeptide repeat domain"/>
    <property type="match status" value="2"/>
</dbReference>
<feature type="repeat" description="TPR" evidence="3">
    <location>
        <begin position="20"/>
        <end position="53"/>
    </location>
</feature>
<evidence type="ECO:0000256" key="1">
    <source>
        <dbReference type="ARBA" id="ARBA00022737"/>
    </source>
</evidence>
<reference evidence="4 5" key="1">
    <citation type="submission" date="2017-12" db="EMBL/GenBank/DDBJ databases">
        <title>Taxonomic description and draft genome of Pradoshia cofamensis Gen. nov., sp. nov., a thermotolerant bacillale isolated from anterior gut of earthworm Eisenia fetida.</title>
        <authorList>
            <person name="Saha T."/>
            <person name="Chakraborty R."/>
        </authorList>
    </citation>
    <scope>NUCLEOTIDE SEQUENCE [LARGE SCALE GENOMIC DNA]</scope>
    <source>
        <strain evidence="4 5">EAG3</strain>
    </source>
</reference>
<proteinExistence type="predicted"/>
<evidence type="ECO:0000313" key="4">
    <source>
        <dbReference type="EMBL" id="PQD95312.1"/>
    </source>
</evidence>
<dbReference type="OrthoDB" id="600613at2"/>
<dbReference type="AlphaFoldDB" id="A0A2S7MZP7"/>
<dbReference type="EMBL" id="PKOZ01000005">
    <property type="protein sequence ID" value="PQD95312.1"/>
    <property type="molecule type" value="Genomic_DNA"/>
</dbReference>
<keyword evidence="2 3" id="KW-0802">TPR repeat</keyword>